<comment type="caution">
    <text evidence="1">The sequence shown here is derived from an EMBL/GenBank/DDBJ whole genome shotgun (WGS) entry which is preliminary data.</text>
</comment>
<dbReference type="Proteomes" id="UP000824533">
    <property type="component" value="Linkage Group LG04"/>
</dbReference>
<evidence type="ECO:0000313" key="2">
    <source>
        <dbReference type="Proteomes" id="UP000824533"/>
    </source>
</evidence>
<evidence type="ECO:0000313" key="1">
    <source>
        <dbReference type="EMBL" id="KAJ0181963.1"/>
    </source>
</evidence>
<gene>
    <name evidence="1" type="ORF">K1T71_002685</name>
</gene>
<dbReference type="EMBL" id="CM034390">
    <property type="protein sequence ID" value="KAJ0181963.1"/>
    <property type="molecule type" value="Genomic_DNA"/>
</dbReference>
<proteinExistence type="predicted"/>
<protein>
    <submittedName>
        <fullName evidence="1">Uncharacterized protein</fullName>
    </submittedName>
</protein>
<name>A0ACC1DEA5_9NEOP</name>
<organism evidence="1 2">
    <name type="scientific">Dendrolimus kikuchii</name>
    <dbReference type="NCBI Taxonomy" id="765133"/>
    <lineage>
        <taxon>Eukaryota</taxon>
        <taxon>Metazoa</taxon>
        <taxon>Ecdysozoa</taxon>
        <taxon>Arthropoda</taxon>
        <taxon>Hexapoda</taxon>
        <taxon>Insecta</taxon>
        <taxon>Pterygota</taxon>
        <taxon>Neoptera</taxon>
        <taxon>Endopterygota</taxon>
        <taxon>Lepidoptera</taxon>
        <taxon>Glossata</taxon>
        <taxon>Ditrysia</taxon>
        <taxon>Bombycoidea</taxon>
        <taxon>Lasiocampidae</taxon>
        <taxon>Dendrolimus</taxon>
    </lineage>
</organism>
<keyword evidence="2" id="KW-1185">Reference proteome</keyword>
<reference evidence="1 2" key="1">
    <citation type="journal article" date="2021" name="Front. Genet.">
        <title>Chromosome-Level Genome Assembly Reveals Significant Gene Expansion in the Toll and IMD Signaling Pathways of Dendrolimus kikuchii.</title>
        <authorList>
            <person name="Zhou J."/>
            <person name="Wu P."/>
            <person name="Xiong Z."/>
            <person name="Liu N."/>
            <person name="Zhao N."/>
            <person name="Ji M."/>
            <person name="Qiu Y."/>
            <person name="Yang B."/>
        </authorList>
    </citation>
    <scope>NUCLEOTIDE SEQUENCE [LARGE SCALE GENOMIC DNA]</scope>
    <source>
        <strain evidence="1">Ann1</strain>
    </source>
</reference>
<sequence length="526" mass="58446">MGCSDGDGVWSGGGRLGSEAVNLMLLQGEGRERPAPPMDEDCSARPCATDFSIAAIMARDRQERRERRRHRDPREDTLTPLEKFVDATASASGSPSPPLAEYERDSPVDVSSTSEAGSAGAPSSSRALSPPPRNPQLVERWSSEEMRHIQCHLETKELWDKFNDLGTEMIITKTGRRMFPTVRVSFAGCRAEARYAVLLDVVPVDGKRYRYAYHRSSWLVAGKADPPAPARLYPHPDSPFSGDQLRKQVVSFEKVKLTNNEMDKNGQLVLNSMHKYQPRIHLVLRREGAINAPITDLEQEEFKTFIFPECVFTAVTAYQNQLITKLKIDSNPFAKGFRDSSRLTEFERYYITGDYERSVFPDEARYNAANHRETMESMLAEQHYLRSPLRPFDLDQHNNNLTLEEKAILAARSQLFLRAAYPLYGVPAAALWGQWACLAPQLLAQQHLAASGSGLQLPRAVYPGALGASGAGGPPAQLTPLAQHRFAPYPPRRSSPGSSPDSLRDASPHPIPPPHSHTPHPPHSPT</sequence>
<accession>A0ACC1DEA5</accession>